<evidence type="ECO:0000313" key="1">
    <source>
        <dbReference type="EMBL" id="KAJ4720685.1"/>
    </source>
</evidence>
<keyword evidence="2" id="KW-1185">Reference proteome</keyword>
<gene>
    <name evidence="1" type="ORF">OWV82_008474</name>
</gene>
<comment type="caution">
    <text evidence="1">The sequence shown here is derived from an EMBL/GenBank/DDBJ whole genome shotgun (WGS) entry which is preliminary data.</text>
</comment>
<protein>
    <submittedName>
        <fullName evidence="1">Myosin heavy chain-related protein</fullName>
    </submittedName>
</protein>
<dbReference type="Proteomes" id="UP001164539">
    <property type="component" value="Chromosome 4"/>
</dbReference>
<proteinExistence type="predicted"/>
<organism evidence="1 2">
    <name type="scientific">Melia azedarach</name>
    <name type="common">Chinaberry tree</name>
    <dbReference type="NCBI Taxonomy" id="155640"/>
    <lineage>
        <taxon>Eukaryota</taxon>
        <taxon>Viridiplantae</taxon>
        <taxon>Streptophyta</taxon>
        <taxon>Embryophyta</taxon>
        <taxon>Tracheophyta</taxon>
        <taxon>Spermatophyta</taxon>
        <taxon>Magnoliopsida</taxon>
        <taxon>eudicotyledons</taxon>
        <taxon>Gunneridae</taxon>
        <taxon>Pentapetalae</taxon>
        <taxon>rosids</taxon>
        <taxon>malvids</taxon>
        <taxon>Sapindales</taxon>
        <taxon>Meliaceae</taxon>
        <taxon>Melia</taxon>
    </lineage>
</organism>
<evidence type="ECO:0000313" key="2">
    <source>
        <dbReference type="Proteomes" id="UP001164539"/>
    </source>
</evidence>
<reference evidence="1 2" key="1">
    <citation type="journal article" date="2023" name="Science">
        <title>Complex scaffold remodeling in plant triterpene biosynthesis.</title>
        <authorList>
            <person name="De La Pena R."/>
            <person name="Hodgson H."/>
            <person name="Liu J.C."/>
            <person name="Stephenson M.J."/>
            <person name="Martin A.C."/>
            <person name="Owen C."/>
            <person name="Harkess A."/>
            <person name="Leebens-Mack J."/>
            <person name="Jimenez L.E."/>
            <person name="Osbourn A."/>
            <person name="Sattely E.S."/>
        </authorList>
    </citation>
    <scope>NUCLEOTIDE SEQUENCE [LARGE SCALE GENOMIC DNA]</scope>
    <source>
        <strain evidence="2">cv. JPN11</strain>
        <tissue evidence="1">Leaf</tissue>
    </source>
</reference>
<sequence>MFRLHKHKAEKLGEKIDFKFSHLHALQVPKGWDKLVVSIILVETGKTIAKSGKAPVRNGNCRWIETFSESIWIPQDDAQKEIAECFIKFAVTMGSSRSGILGEASVNLASYMSSKAAVPITLPMKKSNSGAILQLKVQCLTPRTKIRDEHWKDTNSDMEDMNVDYDEVENKSDISDGTFTRSIGSSSSNHLDGASHTGEPCSRNMSFSPSGSRNSFDSAEGSSGREAYAPLSYSGRQDSISSQSSSPYGSYSFNDASRSNQSSFNSKASREDFNRVPRAAASSPLQNAGSSKDFVEAAEVTVEELRAEARMWEQNARKLMIDLEKLQKESLDQSTHQASLESELSESRSQCDGLKEEIEQLKKLIGELQVQQTPDSKFQAKDMDNMLSEFEDEIKFQKEENANLAVQLKKTQESNIELLSILQELEETIAKQKMEIDDLSRMKSDSEAQIHDHTFGDIKQINTIKQMSVKKMRDTSCDSDPDGSIVEHPIRDLNTEVEQEKDRNLELELQQLRQAKMNLESTIQFLEKSLEEKNHEIEIERDLKAQSVMHHEAEWKSKITEKEEKIINLEAKLSEALNSQGLNKKGFENEDDHDLIKEINLLKQKVLELERDCNELTEENLELLFKVKESRNDLLTGGASSQEYPDNNSVVTSESEVCQLKCQICKLEEELREKDVLIGRLSTDKNKFDDLELQLEAFKDKACYLDDELAKCRFKAQEQEIEITALQQQLELYQGKENDSKDHPAGILPQCKISDSETFTEMSQLLSQLYEQIQFSLANLKKQQSSLYPPSNIGCTFGSDRSKVPTSTDLITQKEQAKAILNNFIELKKLFEELINVSDAEIQTFEEVRATEANSEIDQNKLQGPDSNENTPKTHIQGVESQHMEFKPEVTDLVTELFEKISEIEKLKSDNLLKDEEVKALVNCQKQLETRISDLEKEKSQLEESMEVMLREGTITSKCLDDLRNEMVVLDRDMDSQVSVNKNLERISLELESSKHELEVHLHELEEENVQLSERICGLEAQLRYLTNERESSRLELENSATHALSLQDEIRRLEAEMEMQKVEMKQKLNDMQNRWLGVQEECEYLKVANQKLQATAEGLIEECSLLQKSNAELRKQKMSLHEHCAVLEAQLGESEKSFSDLSTKVEALEEKYSSMLEEISSKEKALNLELDALLHENRKHKDKLVTEESLLNQMYMEKTVEAQNLQREVAHLSEQISATQDGKDRTASEAVLEVSHLRSDKVVLEAALLEIQEKLKLSENNLNSLQMESENKVQQLKSELATTKQNQEVLVADHEKLLDLLEDVKSNEEKLRSIIRGLELKLKASEYEKLQLTEEISSLKVQLERTALLQDEVLSLKKSLNEAKFEKERLEASFQMISGDYEELKAERTSLMRKISSSQLAVTELEDCKRKKVALQEKVLRLEGDLTAIEAIGSQEAALKNELAQIRRENSQFHRRIKNLEKEKEDYLRRAQALEEELNQKKEVKQDSRESVANLPHPDFNATSTTIQNKVHASLMEQEKHNPLDNKKPYVEASKAIHVSDSQDAPKQVGNKQNYNLGSSQDIETDALSKIRSLENELAEALEANEMYKAQLKSLLSQGFGSQQDTTIKSADEEGTVKKDRYDRKASSLEAELRDLQERYFQISLKYAEVEAEREQLVMKLKSGKSGRRWF</sequence>
<accession>A0ACC1YA81</accession>
<dbReference type="EMBL" id="CM051397">
    <property type="protein sequence ID" value="KAJ4720685.1"/>
    <property type="molecule type" value="Genomic_DNA"/>
</dbReference>
<name>A0ACC1YA81_MELAZ</name>